<feature type="coiled-coil region" evidence="1">
    <location>
        <begin position="204"/>
        <end position="252"/>
    </location>
</feature>
<dbReference type="EMBL" id="FNQN01000005">
    <property type="protein sequence ID" value="SEA34401.1"/>
    <property type="molecule type" value="Genomic_DNA"/>
</dbReference>
<protein>
    <submittedName>
        <fullName evidence="3">Replication region DNA-binding N-term</fullName>
    </submittedName>
</protein>
<accession>A0A1H4AF73</accession>
<evidence type="ECO:0000259" key="2">
    <source>
        <dbReference type="Pfam" id="PF11740"/>
    </source>
</evidence>
<reference evidence="3 4" key="1">
    <citation type="submission" date="2016-10" db="EMBL/GenBank/DDBJ databases">
        <authorList>
            <person name="de Groot N.N."/>
        </authorList>
    </citation>
    <scope>NUCLEOTIDE SEQUENCE [LARGE SCALE GENOMIC DNA]</scope>
    <source>
        <strain evidence="3 4">DSM 7343</strain>
    </source>
</reference>
<dbReference type="AlphaFoldDB" id="A0A1H4AF73"/>
<dbReference type="GO" id="GO:0003677">
    <property type="term" value="F:DNA binding"/>
    <property type="evidence" value="ECO:0007669"/>
    <property type="project" value="UniProtKB-KW"/>
</dbReference>
<keyword evidence="1" id="KW-0175">Coiled coil</keyword>
<dbReference type="Pfam" id="PF11740">
    <property type="entry name" value="KfrA_N"/>
    <property type="match status" value="1"/>
</dbReference>
<gene>
    <name evidence="3" type="ORF">SAMN05660420_01804</name>
</gene>
<dbReference type="RefSeq" id="WP_092347085.1">
    <property type="nucleotide sequence ID" value="NZ_FNQN01000005.1"/>
</dbReference>
<name>A0A1H4AF73_9BACT</name>
<evidence type="ECO:0000313" key="3">
    <source>
        <dbReference type="EMBL" id="SEA34401.1"/>
    </source>
</evidence>
<feature type="domain" description="KfrA N-terminal DNA-binding" evidence="2">
    <location>
        <begin position="6"/>
        <end position="140"/>
    </location>
</feature>
<keyword evidence="4" id="KW-1185">Reference proteome</keyword>
<organism evidence="3 4">
    <name type="scientific">Desulfuromusa kysingii</name>
    <dbReference type="NCBI Taxonomy" id="37625"/>
    <lineage>
        <taxon>Bacteria</taxon>
        <taxon>Pseudomonadati</taxon>
        <taxon>Thermodesulfobacteriota</taxon>
        <taxon>Desulfuromonadia</taxon>
        <taxon>Desulfuromonadales</taxon>
        <taxon>Geopsychrobacteraceae</taxon>
        <taxon>Desulfuromusa</taxon>
    </lineage>
</organism>
<dbReference type="STRING" id="37625.SAMN05660420_01804"/>
<feature type="coiled-coil region" evidence="1">
    <location>
        <begin position="85"/>
        <end position="168"/>
    </location>
</feature>
<evidence type="ECO:0000313" key="4">
    <source>
        <dbReference type="Proteomes" id="UP000199409"/>
    </source>
</evidence>
<keyword evidence="3" id="KW-0238">DNA-binding</keyword>
<dbReference type="Proteomes" id="UP000199409">
    <property type="component" value="Unassembled WGS sequence"/>
</dbReference>
<dbReference type="InterPro" id="IPR021104">
    <property type="entry name" value="KfrA_DNA-bd_N"/>
</dbReference>
<proteinExistence type="predicted"/>
<evidence type="ECO:0000256" key="1">
    <source>
        <dbReference type="SAM" id="Coils"/>
    </source>
</evidence>
<sequence>MKQTATYEKVCKAYLSLKQQGEKPSVRKIVELIGGSNSTVTPLLRRFEEQRRREQELNCVMSQEFRDAYINDVMAAISNAKTEVKEDLDSALNNERLLLENLQTAEKTIKHLEMQLSETSALVEDQNRSADSQQAALKQRVIDLEQEKQQLYQERELLQNQIVTMQASLSETTLLLAQEKDKTQSLTTERSCLQETVEKHQTHVITLEKRVEKAVAELEFTKEQLNSMKEDLQRAEQKLDSERDKRIEVVKQLAGLQAKSQDSTSQ</sequence>